<proteinExistence type="inferred from homology"/>
<name>C3Z0L3_BRAFL</name>
<protein>
    <submittedName>
        <fullName evidence="12">Uncharacterized protein</fullName>
    </submittedName>
</protein>
<evidence type="ECO:0000256" key="10">
    <source>
        <dbReference type="ARBA" id="ARBA00023180"/>
    </source>
</evidence>
<feature type="transmembrane region" description="Helical" evidence="11">
    <location>
        <begin position="12"/>
        <end position="31"/>
    </location>
</feature>
<dbReference type="InterPro" id="IPR050943">
    <property type="entry name" value="Glycosyltr_29_Sialyltrsf"/>
</dbReference>
<keyword evidence="9 11" id="KW-0472">Membrane</keyword>
<keyword evidence="7 11" id="KW-1133">Transmembrane helix</keyword>
<dbReference type="Pfam" id="PF00777">
    <property type="entry name" value="Glyco_transf_29"/>
    <property type="match status" value="2"/>
</dbReference>
<dbReference type="PANTHER" id="PTHR11987:SF53">
    <property type="entry name" value="ALPHA-2,8-SIALYLTRANSFERASE 8F-LIKE"/>
    <property type="match status" value="1"/>
</dbReference>
<comment type="similarity">
    <text evidence="2">Belongs to the glycosyltransferase 29 family.</text>
</comment>
<dbReference type="InParanoid" id="C3Z0L3"/>
<keyword evidence="10" id="KW-0325">Glycoprotein</keyword>
<evidence type="ECO:0000256" key="1">
    <source>
        <dbReference type="ARBA" id="ARBA00004323"/>
    </source>
</evidence>
<dbReference type="EMBL" id="GG666569">
    <property type="protein sequence ID" value="EEN53893.1"/>
    <property type="molecule type" value="Genomic_DNA"/>
</dbReference>
<evidence type="ECO:0000256" key="2">
    <source>
        <dbReference type="ARBA" id="ARBA00006003"/>
    </source>
</evidence>
<keyword evidence="6" id="KW-0735">Signal-anchor</keyword>
<sequence length="465" mass="53375">MGRCRLCTLRRLLGMLVLFCAANMAWMFFYLKDMVPINRDEVNVSGHLLSNATVAAHLSPTPDIQYLNMLNRLPIEPRGLRITGEYNSIAKMIREKIRHLLSPRQNMVLFSEFDANFERCNLSRLDGKNCFGTTPMKHHSTCAVVGSSGILLNSSCGNEIDSHDYVIRFNLVPLIKHARDAGMKSNLTVMNVYRMRVMVKRMEGGSRRAWERFERINNSMIIYPKRLSRTAYQYRRYSELLQLFRNRSRTATKKKKKVYLPLLYSITGVRNITTESVISKHLGPSRNFIDFSYYDDTLARCEEESTLLSLCEGPTPIGRYRSCAVVGHGATFSKGRCEGAISKHDFVIRCNLPLNDEHYTNYRQQTNLTIVDFETLRKLDESILLRNKRTKRNPLADLNSPSLLSKLQKLQTLVIAYMGDFEPYAFGAGKAKDEMCSNINDDMKAQNIRATLTFSVEPLRDISRR</sequence>
<dbReference type="GO" id="GO:0000139">
    <property type="term" value="C:Golgi membrane"/>
    <property type="evidence" value="ECO:0007669"/>
    <property type="project" value="UniProtKB-SubCell"/>
</dbReference>
<keyword evidence="8" id="KW-0333">Golgi apparatus</keyword>
<dbReference type="eggNOG" id="KOG2692">
    <property type="taxonomic scope" value="Eukaryota"/>
</dbReference>
<evidence type="ECO:0000256" key="11">
    <source>
        <dbReference type="SAM" id="Phobius"/>
    </source>
</evidence>
<evidence type="ECO:0000256" key="4">
    <source>
        <dbReference type="ARBA" id="ARBA00022679"/>
    </source>
</evidence>
<dbReference type="AlphaFoldDB" id="C3Z0L3"/>
<dbReference type="PANTHER" id="PTHR11987">
    <property type="entry name" value="ALPHA-2,8-SIALYLTRANSFERASE"/>
    <property type="match status" value="1"/>
</dbReference>
<dbReference type="GO" id="GO:0008373">
    <property type="term" value="F:sialyltransferase activity"/>
    <property type="evidence" value="ECO:0007669"/>
    <property type="project" value="InterPro"/>
</dbReference>
<evidence type="ECO:0000313" key="12">
    <source>
        <dbReference type="EMBL" id="EEN53893.1"/>
    </source>
</evidence>
<dbReference type="InterPro" id="IPR001675">
    <property type="entry name" value="Glyco_trans_29"/>
</dbReference>
<gene>
    <name evidence="12" type="ORF">BRAFLDRAFT_97866</name>
</gene>
<evidence type="ECO:0000256" key="5">
    <source>
        <dbReference type="ARBA" id="ARBA00022692"/>
    </source>
</evidence>
<evidence type="ECO:0000256" key="8">
    <source>
        <dbReference type="ARBA" id="ARBA00023034"/>
    </source>
</evidence>
<evidence type="ECO:0000256" key="7">
    <source>
        <dbReference type="ARBA" id="ARBA00022989"/>
    </source>
</evidence>
<keyword evidence="3" id="KW-0328">Glycosyltransferase</keyword>
<reference evidence="12" key="1">
    <citation type="journal article" date="2008" name="Nature">
        <title>The amphioxus genome and the evolution of the chordate karyotype.</title>
        <authorList>
            <consortium name="US DOE Joint Genome Institute (JGI-PGF)"/>
            <person name="Putnam N.H."/>
            <person name="Butts T."/>
            <person name="Ferrier D.E.K."/>
            <person name="Furlong R.F."/>
            <person name="Hellsten U."/>
            <person name="Kawashima T."/>
            <person name="Robinson-Rechavi M."/>
            <person name="Shoguchi E."/>
            <person name="Terry A."/>
            <person name="Yu J.-K."/>
            <person name="Benito-Gutierrez E.L."/>
            <person name="Dubchak I."/>
            <person name="Garcia-Fernandez J."/>
            <person name="Gibson-Brown J.J."/>
            <person name="Grigoriev I.V."/>
            <person name="Horton A.C."/>
            <person name="de Jong P.J."/>
            <person name="Jurka J."/>
            <person name="Kapitonov V.V."/>
            <person name="Kohara Y."/>
            <person name="Kuroki Y."/>
            <person name="Lindquist E."/>
            <person name="Lucas S."/>
            <person name="Osoegawa K."/>
            <person name="Pennacchio L.A."/>
            <person name="Salamov A.A."/>
            <person name="Satou Y."/>
            <person name="Sauka-Spengler T."/>
            <person name="Schmutz J."/>
            <person name="Shin-I T."/>
            <person name="Toyoda A."/>
            <person name="Bronner-Fraser M."/>
            <person name="Fujiyama A."/>
            <person name="Holland L.Z."/>
            <person name="Holland P.W.H."/>
            <person name="Satoh N."/>
            <person name="Rokhsar D.S."/>
        </authorList>
    </citation>
    <scope>NUCLEOTIDE SEQUENCE [LARGE SCALE GENOMIC DNA]</scope>
    <source>
        <strain evidence="12">S238N-H82</strain>
        <tissue evidence="12">Testes</tissue>
    </source>
</reference>
<dbReference type="Gene3D" id="3.90.1480.20">
    <property type="entry name" value="Glycosyl transferase family 29"/>
    <property type="match status" value="2"/>
</dbReference>
<evidence type="ECO:0000256" key="3">
    <source>
        <dbReference type="ARBA" id="ARBA00022676"/>
    </source>
</evidence>
<dbReference type="InterPro" id="IPR038578">
    <property type="entry name" value="GT29-like_sf"/>
</dbReference>
<accession>C3Z0L3</accession>
<organism>
    <name type="scientific">Branchiostoma floridae</name>
    <name type="common">Florida lancelet</name>
    <name type="synonym">Amphioxus</name>
    <dbReference type="NCBI Taxonomy" id="7739"/>
    <lineage>
        <taxon>Eukaryota</taxon>
        <taxon>Metazoa</taxon>
        <taxon>Chordata</taxon>
        <taxon>Cephalochordata</taxon>
        <taxon>Leptocardii</taxon>
        <taxon>Amphioxiformes</taxon>
        <taxon>Branchiostomatidae</taxon>
        <taxon>Branchiostoma</taxon>
    </lineage>
</organism>
<evidence type="ECO:0000256" key="6">
    <source>
        <dbReference type="ARBA" id="ARBA00022968"/>
    </source>
</evidence>
<keyword evidence="5 11" id="KW-0812">Transmembrane</keyword>
<evidence type="ECO:0000256" key="9">
    <source>
        <dbReference type="ARBA" id="ARBA00023136"/>
    </source>
</evidence>
<comment type="subcellular location">
    <subcellularLocation>
        <location evidence="1">Golgi apparatus membrane</location>
        <topology evidence="1">Single-pass type II membrane protein</topology>
    </subcellularLocation>
</comment>
<keyword evidence="4" id="KW-0808">Transferase</keyword>